<feature type="transmembrane region" description="Helical" evidence="5">
    <location>
        <begin position="162"/>
        <end position="183"/>
    </location>
</feature>
<keyword evidence="2 5" id="KW-0812">Transmembrane</keyword>
<dbReference type="AlphaFoldDB" id="A0A9J2P3S2"/>
<dbReference type="InterPro" id="IPR017452">
    <property type="entry name" value="GPCR_Rhodpsn_7TM"/>
</dbReference>
<accession>A0A9J2P3S2</accession>
<evidence type="ECO:0000313" key="7">
    <source>
        <dbReference type="Proteomes" id="UP000036681"/>
    </source>
</evidence>
<dbReference type="SUPFAM" id="SSF81321">
    <property type="entry name" value="Family A G protein-coupled receptor-like"/>
    <property type="match status" value="1"/>
</dbReference>
<protein>
    <submittedName>
        <fullName evidence="8">G-protein coupled receptors family 1 profile domain-containing protein</fullName>
    </submittedName>
</protein>
<evidence type="ECO:0000256" key="4">
    <source>
        <dbReference type="ARBA" id="ARBA00023136"/>
    </source>
</evidence>
<feature type="transmembrane region" description="Helical" evidence="5">
    <location>
        <begin position="113"/>
        <end position="141"/>
    </location>
</feature>
<feature type="transmembrane region" description="Helical" evidence="5">
    <location>
        <begin position="316"/>
        <end position="341"/>
    </location>
</feature>
<dbReference type="GO" id="GO:0016020">
    <property type="term" value="C:membrane"/>
    <property type="evidence" value="ECO:0007669"/>
    <property type="project" value="UniProtKB-SubCell"/>
</dbReference>
<comment type="subcellular location">
    <subcellularLocation>
        <location evidence="1">Membrane</location>
    </subcellularLocation>
</comment>
<evidence type="ECO:0000259" key="6">
    <source>
        <dbReference type="PROSITE" id="PS50262"/>
    </source>
</evidence>
<evidence type="ECO:0000313" key="8">
    <source>
        <dbReference type="WBParaSite" id="ALUE_0000421901-mRNA-1"/>
    </source>
</evidence>
<evidence type="ECO:0000256" key="3">
    <source>
        <dbReference type="ARBA" id="ARBA00022989"/>
    </source>
</evidence>
<keyword evidence="4 5" id="KW-0472">Membrane</keyword>
<keyword evidence="3 5" id="KW-1133">Transmembrane helix</keyword>
<feature type="transmembrane region" description="Helical" evidence="5">
    <location>
        <begin position="361"/>
        <end position="386"/>
    </location>
</feature>
<proteinExistence type="predicted"/>
<evidence type="ECO:0000256" key="2">
    <source>
        <dbReference type="ARBA" id="ARBA00022692"/>
    </source>
</evidence>
<dbReference type="WBParaSite" id="ALUE_0000421901-mRNA-1">
    <property type="protein sequence ID" value="ALUE_0000421901-mRNA-1"/>
    <property type="gene ID" value="ALUE_0000421901"/>
</dbReference>
<evidence type="ECO:0000256" key="1">
    <source>
        <dbReference type="ARBA" id="ARBA00004370"/>
    </source>
</evidence>
<keyword evidence="7" id="KW-1185">Reference proteome</keyword>
<reference evidence="8" key="1">
    <citation type="submission" date="2023-03" db="UniProtKB">
        <authorList>
            <consortium name="WormBaseParasite"/>
        </authorList>
    </citation>
    <scope>IDENTIFICATION</scope>
</reference>
<dbReference type="Proteomes" id="UP000036681">
    <property type="component" value="Unplaced"/>
</dbReference>
<dbReference type="PANTHER" id="PTHR46709:SF11">
    <property type="entry name" value="G-PROTEIN COUPLED RECEPTORS FAMILY 1 PROFILE DOMAIN-CONTAINING PROTEIN"/>
    <property type="match status" value="1"/>
</dbReference>
<evidence type="ECO:0000256" key="5">
    <source>
        <dbReference type="SAM" id="Phobius"/>
    </source>
</evidence>
<feature type="domain" description="G-protein coupled receptors family 1 profile" evidence="6">
    <location>
        <begin position="42"/>
        <end position="384"/>
    </location>
</feature>
<sequence length="425" mass="48346">MGWQWRATVAEISTQAFGESDNIMFENIWPPIASSAVMFFTGNLLKKGIFIVSNPNDKILLLVFMRSLPNTLYSAVLALLDALLCMVYLLLFGVDAEFVFLRIETLFIVYHTYMIPVFILSRIVQFAMPYMLILATFERLVWTAGRKTRKQLAKFCSRRGRLISVIVTISTSIILRIPIAYAMEVKSFPNCSDFFRSMSVSPTEWAADSQAYYIFDLHIISFAQTFFPFIVLLLLNSFIVYRLLRTKREQVIYEALKLSRFVKLPKSAHSSKRSSCGNTQSASLKDNFVLIELATQVMKESLGRRRGQGRKKQLRCAVYTMVAIVCTHLVSNSLHLMLTALERSGTKILVDDYDPNVSSSFYIAFSDTVSFCYMFTSAIRIVIYALCNPTLGRQIVAFLKGITHSTMKQDFDGETSSIRSQTFSK</sequence>
<feature type="transmembrane region" description="Helical" evidence="5">
    <location>
        <begin position="72"/>
        <end position="93"/>
    </location>
</feature>
<dbReference type="PANTHER" id="PTHR46709">
    <property type="entry name" value="PROTEIN CBG23488-RELATED"/>
    <property type="match status" value="1"/>
</dbReference>
<dbReference type="PROSITE" id="PS50262">
    <property type="entry name" value="G_PROTEIN_RECEP_F1_2"/>
    <property type="match status" value="1"/>
</dbReference>
<name>A0A9J2P3S2_ASCLU</name>
<organism evidence="7 8">
    <name type="scientific">Ascaris lumbricoides</name>
    <name type="common">Giant roundworm</name>
    <dbReference type="NCBI Taxonomy" id="6252"/>
    <lineage>
        <taxon>Eukaryota</taxon>
        <taxon>Metazoa</taxon>
        <taxon>Ecdysozoa</taxon>
        <taxon>Nematoda</taxon>
        <taxon>Chromadorea</taxon>
        <taxon>Rhabditida</taxon>
        <taxon>Spirurina</taxon>
        <taxon>Ascaridomorpha</taxon>
        <taxon>Ascaridoidea</taxon>
        <taxon>Ascarididae</taxon>
        <taxon>Ascaris</taxon>
    </lineage>
</organism>
<dbReference type="Gene3D" id="1.20.1070.10">
    <property type="entry name" value="Rhodopsin 7-helix transmembrane proteins"/>
    <property type="match status" value="1"/>
</dbReference>
<feature type="transmembrane region" description="Helical" evidence="5">
    <location>
        <begin position="226"/>
        <end position="244"/>
    </location>
</feature>